<dbReference type="PANTHER" id="PTHR18945">
    <property type="entry name" value="NEUROTRANSMITTER GATED ION CHANNEL"/>
    <property type="match status" value="1"/>
</dbReference>
<dbReference type="CDD" id="cd00037">
    <property type="entry name" value="CLECT"/>
    <property type="match status" value="1"/>
</dbReference>
<protein>
    <recommendedName>
        <fullName evidence="9">C-type lectin domain-containing protein</fullName>
    </recommendedName>
</protein>
<reference evidence="10 11" key="1">
    <citation type="submission" date="2023-03" db="EMBL/GenBank/DDBJ databases">
        <title>High-quality genome of Scylla paramamosain provides insights in environmental adaptation.</title>
        <authorList>
            <person name="Zhang L."/>
        </authorList>
    </citation>
    <scope>NUCLEOTIDE SEQUENCE [LARGE SCALE GENOMIC DNA]</scope>
    <source>
        <strain evidence="10">LZ_2023a</strain>
        <tissue evidence="10">Muscle</tissue>
    </source>
</reference>
<dbReference type="InterPro" id="IPR036055">
    <property type="entry name" value="LDL_receptor-like_sf"/>
</dbReference>
<dbReference type="Gene3D" id="2.60.120.200">
    <property type="match status" value="1"/>
</dbReference>
<dbReference type="Pfam" id="PF00059">
    <property type="entry name" value="Lectin_C"/>
    <property type="match status" value="1"/>
</dbReference>
<dbReference type="GO" id="GO:0004888">
    <property type="term" value="F:transmembrane signaling receptor activity"/>
    <property type="evidence" value="ECO:0007669"/>
    <property type="project" value="InterPro"/>
</dbReference>
<dbReference type="Gene3D" id="4.10.400.10">
    <property type="entry name" value="Low-density Lipoprotein Receptor"/>
    <property type="match status" value="1"/>
</dbReference>
<evidence type="ECO:0000256" key="3">
    <source>
        <dbReference type="ARBA" id="ARBA00022989"/>
    </source>
</evidence>
<evidence type="ECO:0000256" key="4">
    <source>
        <dbReference type="ARBA" id="ARBA00023136"/>
    </source>
</evidence>
<dbReference type="Proteomes" id="UP001487740">
    <property type="component" value="Unassembled WGS sequence"/>
</dbReference>
<dbReference type="InterPro" id="IPR002172">
    <property type="entry name" value="LDrepeatLR_classA_rpt"/>
</dbReference>
<sequence length="1030" mass="117838">MALELRVLVVVVVVVVLQVCVAGGQRVGVVRFQTGDVATTESMLDTGVGHLPTLRQVTLLVHLRLRRVTSHIPLLNYAVEGANEELFVELVPKKKDMHVQCCGGLISKAFKFKLRMFRWQHICVSINLDTRIMHVIYDKLEYTVKLEMPGPEMSSRTRMEVVGGGRLVVGQKLYSMDGDFIVLETLDGEVGDWRLYDTALDLDQMKTLLSCREVTDLRPPLIDLSSGHFKVLGPTTRRNITLAEICSDRVTGFYLFFPQKMIFKHAYTWCIKLKGNLILPEDSETNAYFFDRFVRFKDQCDDIWTHLFWIGSGGNLTTRVWERLTDGEPIQWYQFLREYRTVTPEFQCIAVVTHDRYKWAACPCDIETCVLCNFTTHPEMRLRGLCKDSAFDRLFSFRDSETYELVFDGLAHVMMEEQNNTWIMRSRLYPYLKAEMISQWVGQYPVGVHTWIIEGDRCRQKEVELLLTSCHDDEYTCNDGSCIRKDRRCDLSVDCADQSDEMDCSVVVVPDGYSAQLPPPTYKGTSLPILFALNITSVRTFDLVSFTIGIDLYIKMQWRDRRLKYNNLLSNMRANKLRRWREVWTPILEMEDGTKSAVEIKTHSQAAYAVRATGPLPDDDTTIREDITYSGLDNPLVFQEEATLIFKCYFELMMYPFDRQKCFIVFKMKDVTEELGMLVKEGQGVNFVGSRRLLEYTLYSEAYKNYTKNEISHVEIEFQFRNQYSYYISNTFLPSLIQVIISLVTLRFDLADFQDRIMVSLTSLLVLATFFTQTSQSIPKTSYLKLIDVWFVGLIFGDFCMILSLVYVETLRLKETQGRGIKVTPFIAISDKKSASYMESRAARINRLFIKLFSRPATDQYRVEYNGRTGPDGRVQRPCPPQPVLQGCGRLSVPAASQHCVPFISSLAFHSVTFNIAYTHTYTPSPAQPSMSHSKLHSPSLRFPVKPSVPHSPDHSAIHVNCLAGKGVASQEVVACCQCDTHTQQPAHDNPALLVGTNQTSQYSFLVVVKDTTVALPGLPLGRLKWYMKM</sequence>
<evidence type="ECO:0000313" key="11">
    <source>
        <dbReference type="Proteomes" id="UP001487740"/>
    </source>
</evidence>
<dbReference type="GO" id="GO:0016020">
    <property type="term" value="C:membrane"/>
    <property type="evidence" value="ECO:0007669"/>
    <property type="project" value="UniProtKB-SubCell"/>
</dbReference>
<feature type="disulfide bond" evidence="6">
    <location>
        <begin position="489"/>
        <end position="504"/>
    </location>
</feature>
<dbReference type="Gene3D" id="2.70.170.10">
    <property type="entry name" value="Neurotransmitter-gated ion-channel ligand-binding domain"/>
    <property type="match status" value="1"/>
</dbReference>
<gene>
    <name evidence="10" type="ORF">O3P69_013037</name>
</gene>
<dbReference type="SUPFAM" id="SSF57424">
    <property type="entry name" value="LDL receptor-like module"/>
    <property type="match status" value="1"/>
</dbReference>
<dbReference type="SUPFAM" id="SSF49899">
    <property type="entry name" value="Concanavalin A-like lectins/glucanases"/>
    <property type="match status" value="1"/>
</dbReference>
<feature type="disulfide bond" evidence="6">
    <location>
        <begin position="470"/>
        <end position="482"/>
    </location>
</feature>
<evidence type="ECO:0000256" key="5">
    <source>
        <dbReference type="ARBA" id="ARBA00023157"/>
    </source>
</evidence>
<dbReference type="Pfam" id="PF00057">
    <property type="entry name" value="Ldl_recept_a"/>
    <property type="match status" value="1"/>
</dbReference>
<dbReference type="InterPro" id="IPR016187">
    <property type="entry name" value="CTDL_fold"/>
</dbReference>
<keyword evidence="5 6" id="KW-1015">Disulfide bond</keyword>
<dbReference type="SUPFAM" id="SSF56436">
    <property type="entry name" value="C-type lectin-like"/>
    <property type="match status" value="1"/>
</dbReference>
<dbReference type="InterPro" id="IPR036719">
    <property type="entry name" value="Neuro-gated_channel_TM_sf"/>
</dbReference>
<evidence type="ECO:0000256" key="2">
    <source>
        <dbReference type="ARBA" id="ARBA00022692"/>
    </source>
</evidence>
<dbReference type="GO" id="GO:0005230">
    <property type="term" value="F:extracellular ligand-gated monoatomic ion channel activity"/>
    <property type="evidence" value="ECO:0007669"/>
    <property type="project" value="InterPro"/>
</dbReference>
<dbReference type="PROSITE" id="PS50068">
    <property type="entry name" value="LDLRA_2"/>
    <property type="match status" value="1"/>
</dbReference>
<dbReference type="InterPro" id="IPR001304">
    <property type="entry name" value="C-type_lectin-like"/>
</dbReference>
<feature type="domain" description="C-type lectin" evidence="9">
    <location>
        <begin position="254"/>
        <end position="373"/>
    </location>
</feature>
<dbReference type="InterPro" id="IPR001759">
    <property type="entry name" value="PTX_dom"/>
</dbReference>
<dbReference type="InterPro" id="IPR016186">
    <property type="entry name" value="C-type_lectin-like/link_sf"/>
</dbReference>
<dbReference type="InterPro" id="IPR006202">
    <property type="entry name" value="Neur_chan_lig-bd"/>
</dbReference>
<dbReference type="SMART" id="SM00192">
    <property type="entry name" value="LDLa"/>
    <property type="match status" value="1"/>
</dbReference>
<dbReference type="InterPro" id="IPR006201">
    <property type="entry name" value="Neur_channel"/>
</dbReference>
<feature type="signal peptide" evidence="8">
    <location>
        <begin position="1"/>
        <end position="24"/>
    </location>
</feature>
<evidence type="ECO:0000256" key="8">
    <source>
        <dbReference type="SAM" id="SignalP"/>
    </source>
</evidence>
<keyword evidence="3 7" id="KW-1133">Transmembrane helix</keyword>
<keyword evidence="4 7" id="KW-0472">Membrane</keyword>
<dbReference type="SUPFAM" id="SSF63712">
    <property type="entry name" value="Nicotinic receptor ligand binding domain-like"/>
    <property type="match status" value="1"/>
</dbReference>
<dbReference type="InterPro" id="IPR038050">
    <property type="entry name" value="Neuro_actylchol_rec"/>
</dbReference>
<feature type="transmembrane region" description="Helical" evidence="7">
    <location>
        <begin position="724"/>
        <end position="745"/>
    </location>
</feature>
<dbReference type="SUPFAM" id="SSF90112">
    <property type="entry name" value="Neurotransmitter-gated ion-channel transmembrane pore"/>
    <property type="match status" value="1"/>
</dbReference>
<organism evidence="10 11">
    <name type="scientific">Scylla paramamosain</name>
    <name type="common">Mud crab</name>
    <dbReference type="NCBI Taxonomy" id="85552"/>
    <lineage>
        <taxon>Eukaryota</taxon>
        <taxon>Metazoa</taxon>
        <taxon>Ecdysozoa</taxon>
        <taxon>Arthropoda</taxon>
        <taxon>Crustacea</taxon>
        <taxon>Multicrustacea</taxon>
        <taxon>Malacostraca</taxon>
        <taxon>Eumalacostraca</taxon>
        <taxon>Eucarida</taxon>
        <taxon>Decapoda</taxon>
        <taxon>Pleocyemata</taxon>
        <taxon>Brachyura</taxon>
        <taxon>Eubrachyura</taxon>
        <taxon>Portunoidea</taxon>
        <taxon>Portunidae</taxon>
        <taxon>Portuninae</taxon>
        <taxon>Scylla</taxon>
    </lineage>
</organism>
<keyword evidence="2 7" id="KW-0812">Transmembrane</keyword>
<name>A0AAW0TS33_SCYPA</name>
<evidence type="ECO:0000256" key="7">
    <source>
        <dbReference type="SAM" id="Phobius"/>
    </source>
</evidence>
<proteinExistence type="predicted"/>
<dbReference type="Gene3D" id="1.20.58.390">
    <property type="entry name" value="Neurotransmitter-gated ion-channel transmembrane domain"/>
    <property type="match status" value="1"/>
</dbReference>
<dbReference type="Pfam" id="PF02931">
    <property type="entry name" value="Neur_chan_LBD"/>
    <property type="match status" value="1"/>
</dbReference>
<evidence type="ECO:0000256" key="1">
    <source>
        <dbReference type="ARBA" id="ARBA00004141"/>
    </source>
</evidence>
<dbReference type="InterPro" id="IPR023415">
    <property type="entry name" value="LDLR_class-A_CS"/>
</dbReference>
<evidence type="ECO:0000259" key="9">
    <source>
        <dbReference type="PROSITE" id="PS50041"/>
    </source>
</evidence>
<evidence type="ECO:0000313" key="10">
    <source>
        <dbReference type="EMBL" id="KAK8390189.1"/>
    </source>
</evidence>
<feature type="disulfide bond" evidence="6">
    <location>
        <begin position="477"/>
        <end position="495"/>
    </location>
</feature>
<dbReference type="Gene3D" id="3.10.100.10">
    <property type="entry name" value="Mannose-Binding Protein A, subunit A"/>
    <property type="match status" value="1"/>
</dbReference>
<dbReference type="PROSITE" id="PS00236">
    <property type="entry name" value="NEUROTR_ION_CHANNEL"/>
    <property type="match status" value="1"/>
</dbReference>
<keyword evidence="11" id="KW-1185">Reference proteome</keyword>
<comment type="subcellular location">
    <subcellularLocation>
        <location evidence="1">Membrane</location>
        <topology evidence="1">Multi-pass membrane protein</topology>
    </subcellularLocation>
</comment>
<dbReference type="Pfam" id="PF00354">
    <property type="entry name" value="Pentaxin"/>
    <property type="match status" value="1"/>
</dbReference>
<dbReference type="InterPro" id="IPR036734">
    <property type="entry name" value="Neur_chan_lig-bd_sf"/>
</dbReference>
<evidence type="ECO:0000256" key="6">
    <source>
        <dbReference type="PROSITE-ProRule" id="PRU00124"/>
    </source>
</evidence>
<dbReference type="InterPro" id="IPR018000">
    <property type="entry name" value="Neurotransmitter_ion_chnl_CS"/>
</dbReference>
<dbReference type="InterPro" id="IPR013320">
    <property type="entry name" value="ConA-like_dom_sf"/>
</dbReference>
<dbReference type="EMBL" id="JARAKH010000026">
    <property type="protein sequence ID" value="KAK8390189.1"/>
    <property type="molecule type" value="Genomic_DNA"/>
</dbReference>
<comment type="caution">
    <text evidence="10">The sequence shown here is derived from an EMBL/GenBank/DDBJ whole genome shotgun (WGS) entry which is preliminary data.</text>
</comment>
<dbReference type="CDD" id="cd00112">
    <property type="entry name" value="LDLa"/>
    <property type="match status" value="1"/>
</dbReference>
<keyword evidence="8" id="KW-0732">Signal</keyword>
<dbReference type="PROSITE" id="PS50041">
    <property type="entry name" value="C_TYPE_LECTIN_2"/>
    <property type="match status" value="1"/>
</dbReference>
<dbReference type="PROSITE" id="PS01209">
    <property type="entry name" value="LDLRA_1"/>
    <property type="match status" value="1"/>
</dbReference>
<feature type="transmembrane region" description="Helical" evidence="7">
    <location>
        <begin position="757"/>
        <end position="775"/>
    </location>
</feature>
<dbReference type="AlphaFoldDB" id="A0AAW0TS33"/>
<accession>A0AAW0TS33</accession>
<feature type="transmembrane region" description="Helical" evidence="7">
    <location>
        <begin position="787"/>
        <end position="808"/>
    </location>
</feature>
<feature type="chain" id="PRO_5043945710" description="C-type lectin domain-containing protein" evidence="8">
    <location>
        <begin position="25"/>
        <end position="1030"/>
    </location>
</feature>